<proteinExistence type="predicted"/>
<evidence type="ECO:0000313" key="2">
    <source>
        <dbReference type="EMBL" id="QOW61013.1"/>
    </source>
</evidence>
<dbReference type="EMBL" id="CP061839">
    <property type="protein sequence ID" value="QOW61013.1"/>
    <property type="molecule type" value="Genomic_DNA"/>
</dbReference>
<dbReference type="RefSeq" id="WP_194076432.1">
    <property type="nucleotide sequence ID" value="NZ_CP061839.1"/>
</dbReference>
<feature type="signal peptide" evidence="1">
    <location>
        <begin position="1"/>
        <end position="23"/>
    </location>
</feature>
<accession>A0A7S6WPN3</accession>
<protein>
    <recommendedName>
        <fullName evidence="4">Lipoprotein</fullName>
    </recommendedName>
</protein>
<reference evidence="2 3" key="1">
    <citation type="submission" date="2020-09" db="EMBL/GenBank/DDBJ databases">
        <title>Characterization of Treponema spp. from bovine digital dermatitis in Korea.</title>
        <authorList>
            <person name="Espiritu H.M."/>
            <person name="Cho Y.I."/>
            <person name="Mamuad L."/>
        </authorList>
    </citation>
    <scope>NUCLEOTIDE SEQUENCE [LARGE SCALE GENOMIC DNA]</scope>
    <source>
        <strain evidence="2 3">KS1</strain>
    </source>
</reference>
<evidence type="ECO:0000256" key="1">
    <source>
        <dbReference type="SAM" id="SignalP"/>
    </source>
</evidence>
<name>A0A7S6WPN3_9SPIR</name>
<organism evidence="2 3">
    <name type="scientific">Treponema pedis</name>
    <dbReference type="NCBI Taxonomy" id="409322"/>
    <lineage>
        <taxon>Bacteria</taxon>
        <taxon>Pseudomonadati</taxon>
        <taxon>Spirochaetota</taxon>
        <taxon>Spirochaetia</taxon>
        <taxon>Spirochaetales</taxon>
        <taxon>Treponemataceae</taxon>
        <taxon>Treponema</taxon>
    </lineage>
</organism>
<evidence type="ECO:0000313" key="3">
    <source>
        <dbReference type="Proteomes" id="UP000593915"/>
    </source>
</evidence>
<keyword evidence="1" id="KW-0732">Signal</keyword>
<gene>
    <name evidence="2" type="ORF">IFE08_00900</name>
</gene>
<sequence>MKRNKIVSVIGMLVILLSMVAMVSCGGNAKTVTGVWEQTEPAVPGAKTYYYFDGKDKVYVATSLDDGKNFVKVPLSGDYSAKGGKISMPATVNVQCPFEVKGDMLTIKKNGVVILKFKKSNVDANKIKNAKGLGL</sequence>
<dbReference type="Proteomes" id="UP000593915">
    <property type="component" value="Chromosome"/>
</dbReference>
<dbReference type="AlphaFoldDB" id="A0A7S6WPN3"/>
<feature type="chain" id="PRO_5032451220" description="Lipoprotein" evidence="1">
    <location>
        <begin position="24"/>
        <end position="135"/>
    </location>
</feature>
<evidence type="ECO:0008006" key="4">
    <source>
        <dbReference type="Google" id="ProtNLM"/>
    </source>
</evidence>
<dbReference type="PROSITE" id="PS51257">
    <property type="entry name" value="PROKAR_LIPOPROTEIN"/>
    <property type="match status" value="1"/>
</dbReference>